<dbReference type="SUPFAM" id="SSF51395">
    <property type="entry name" value="FMN-linked oxidoreductases"/>
    <property type="match status" value="1"/>
</dbReference>
<reference evidence="7" key="2">
    <citation type="submission" date="2020-09" db="EMBL/GenBank/DDBJ databases">
        <authorList>
            <person name="Sun Q."/>
            <person name="Sedlacek I."/>
        </authorList>
    </citation>
    <scope>NUCLEOTIDE SEQUENCE</scope>
    <source>
        <strain evidence="7">CCM 8606</strain>
    </source>
</reference>
<evidence type="ECO:0000313" key="8">
    <source>
        <dbReference type="Proteomes" id="UP000619536"/>
    </source>
</evidence>
<dbReference type="Pfam" id="PF00724">
    <property type="entry name" value="Oxidored_FMN"/>
    <property type="match status" value="1"/>
</dbReference>
<dbReference type="Proteomes" id="UP000619536">
    <property type="component" value="Unassembled WGS sequence"/>
</dbReference>
<organism evidence="7 8">
    <name type="scientific">Galliscardovia ingluviei</name>
    <dbReference type="NCBI Taxonomy" id="1769422"/>
    <lineage>
        <taxon>Bacteria</taxon>
        <taxon>Bacillati</taxon>
        <taxon>Actinomycetota</taxon>
        <taxon>Actinomycetes</taxon>
        <taxon>Bifidobacteriales</taxon>
        <taxon>Bifidobacteriaceae</taxon>
        <taxon>Galliscardovia</taxon>
    </lineage>
</organism>
<proteinExistence type="predicted"/>
<sequence>MSHSKHTKPTNGIFDPIDLRGIRVRNRVWLPPMCMYAVEAQDGKPTPFHFQHYVSRALGGFGMVITESTAVSAEGRISPNDCGLWNDDQVQAWKWIVDGIKRAGAVAAVQLNHAGRKASSGDYRIGFEGQTVPSEQGGWQPVGPSDIAFDGMVSPHALTIEEIHGIIADFAAAARRALAAGFQAIEIHAAHGYLLSQFLDPLVNTRTDEYGGSLEGRMKLTLDVVDAVRGTIPSDMPLIVRISATDWAEHGWDLEQSVELARALRDHGVDLVDVSTGGIMPGVSIPVEPNYQVPFAEAIRSEARIPVSAVGLITKPKQAQKIIASGKADVVEIGRAALREPYWPLKAAHKLGLSRDEIPYPAAYTRGAYR</sequence>
<dbReference type="GO" id="GO:0050661">
    <property type="term" value="F:NADP binding"/>
    <property type="evidence" value="ECO:0007669"/>
    <property type="project" value="InterPro"/>
</dbReference>
<evidence type="ECO:0000259" key="6">
    <source>
        <dbReference type="Pfam" id="PF00724"/>
    </source>
</evidence>
<dbReference type="GO" id="GO:0003959">
    <property type="term" value="F:NADPH dehydrogenase activity"/>
    <property type="evidence" value="ECO:0007669"/>
    <property type="project" value="InterPro"/>
</dbReference>
<dbReference type="CDD" id="cd02932">
    <property type="entry name" value="OYE_YqiM_FMN"/>
    <property type="match status" value="1"/>
</dbReference>
<name>A0A8J3EZ77_9BIFI</name>
<evidence type="ECO:0000256" key="4">
    <source>
        <dbReference type="ARBA" id="ARBA00022857"/>
    </source>
</evidence>
<dbReference type="InterPro" id="IPR001155">
    <property type="entry name" value="OxRdtase_FMN_N"/>
</dbReference>
<feature type="domain" description="NADH:flavin oxidoreductase/NADH oxidase N-terminal" evidence="6">
    <location>
        <begin position="13"/>
        <end position="351"/>
    </location>
</feature>
<dbReference type="InterPro" id="IPR044152">
    <property type="entry name" value="YqjM-like"/>
</dbReference>
<keyword evidence="2" id="KW-0285">Flavoprotein</keyword>
<dbReference type="PANTHER" id="PTHR43303:SF4">
    <property type="entry name" value="NADPH DEHYDROGENASE C23G7.10C-RELATED"/>
    <property type="match status" value="1"/>
</dbReference>
<dbReference type="InterPro" id="IPR013785">
    <property type="entry name" value="Aldolase_TIM"/>
</dbReference>
<keyword evidence="5" id="KW-0560">Oxidoreductase</keyword>
<gene>
    <name evidence="7" type="primary">baiC</name>
    <name evidence="7" type="ORF">GCM10007377_09400</name>
</gene>
<dbReference type="GO" id="GO:0010181">
    <property type="term" value="F:FMN binding"/>
    <property type="evidence" value="ECO:0007669"/>
    <property type="project" value="InterPro"/>
</dbReference>
<evidence type="ECO:0000256" key="3">
    <source>
        <dbReference type="ARBA" id="ARBA00022643"/>
    </source>
</evidence>
<keyword evidence="4" id="KW-0521">NADP</keyword>
<comment type="cofactor">
    <cofactor evidence="1">
        <name>FMN</name>
        <dbReference type="ChEBI" id="CHEBI:58210"/>
    </cofactor>
</comment>
<dbReference type="EMBL" id="BMDH01000002">
    <property type="protein sequence ID" value="GGI14131.1"/>
    <property type="molecule type" value="Genomic_DNA"/>
</dbReference>
<comment type="caution">
    <text evidence="7">The sequence shown here is derived from an EMBL/GenBank/DDBJ whole genome shotgun (WGS) entry which is preliminary data.</text>
</comment>
<dbReference type="PANTHER" id="PTHR43303">
    <property type="entry name" value="NADPH DEHYDROGENASE C23G7.10C-RELATED"/>
    <property type="match status" value="1"/>
</dbReference>
<evidence type="ECO:0000256" key="1">
    <source>
        <dbReference type="ARBA" id="ARBA00001917"/>
    </source>
</evidence>
<evidence type="ECO:0000256" key="5">
    <source>
        <dbReference type="ARBA" id="ARBA00023002"/>
    </source>
</evidence>
<keyword evidence="8" id="KW-1185">Reference proteome</keyword>
<dbReference type="RefSeq" id="WP_188355110.1">
    <property type="nucleotide sequence ID" value="NZ_BMDH01000002.1"/>
</dbReference>
<reference evidence="7" key="1">
    <citation type="journal article" date="2014" name="Int. J. Syst. Evol. Microbiol.">
        <title>Complete genome sequence of Corynebacterium casei LMG S-19264T (=DSM 44701T), isolated from a smear-ripened cheese.</title>
        <authorList>
            <consortium name="US DOE Joint Genome Institute (JGI-PGF)"/>
            <person name="Walter F."/>
            <person name="Albersmeier A."/>
            <person name="Kalinowski J."/>
            <person name="Ruckert C."/>
        </authorList>
    </citation>
    <scope>NUCLEOTIDE SEQUENCE</scope>
    <source>
        <strain evidence="7">CCM 8606</strain>
    </source>
</reference>
<accession>A0A8J3EZ77</accession>
<evidence type="ECO:0000313" key="7">
    <source>
        <dbReference type="EMBL" id="GGI14131.1"/>
    </source>
</evidence>
<dbReference type="AlphaFoldDB" id="A0A8J3EZ77"/>
<evidence type="ECO:0000256" key="2">
    <source>
        <dbReference type="ARBA" id="ARBA00022630"/>
    </source>
</evidence>
<protein>
    <submittedName>
        <fullName evidence="7">NADH-dependent flavin oxidoreductase</fullName>
    </submittedName>
</protein>
<dbReference type="Gene3D" id="3.20.20.70">
    <property type="entry name" value="Aldolase class I"/>
    <property type="match status" value="1"/>
</dbReference>
<keyword evidence="3" id="KW-0288">FMN</keyword>